<evidence type="ECO:0000313" key="1">
    <source>
        <dbReference type="EMBL" id="AQG79747.1"/>
    </source>
</evidence>
<sequence length="98" mass="10427">MPNRILKLPDEGRAAEKDRAVVARPVLEVGIVASVNELAVVLSGSAITNKVGFEEVPLIRALNVRLDGDPTRRAGNVVSNGNLARFPPATTVVEELES</sequence>
<evidence type="ECO:0000313" key="2">
    <source>
        <dbReference type="Proteomes" id="UP000187941"/>
    </source>
</evidence>
<dbReference type="AlphaFoldDB" id="A0A1P9WWH8"/>
<dbReference type="Proteomes" id="UP000187941">
    <property type="component" value="Chromosome"/>
</dbReference>
<reference evidence="1 2" key="1">
    <citation type="submission" date="2016-01" db="EMBL/GenBank/DDBJ databases">
        <authorList>
            <person name="Oliw E.H."/>
        </authorList>
    </citation>
    <scope>NUCLEOTIDE SEQUENCE [LARGE SCALE GENOMIC DNA]</scope>
    <source>
        <strain evidence="1 2">DY10</strain>
    </source>
</reference>
<accession>A0A1P9WWH8</accession>
<organism evidence="1 2">
    <name type="scientific">Spirosoma montaniterrae</name>
    <dbReference type="NCBI Taxonomy" id="1178516"/>
    <lineage>
        <taxon>Bacteria</taxon>
        <taxon>Pseudomonadati</taxon>
        <taxon>Bacteroidota</taxon>
        <taxon>Cytophagia</taxon>
        <taxon>Cytophagales</taxon>
        <taxon>Cytophagaceae</taxon>
        <taxon>Spirosoma</taxon>
    </lineage>
</organism>
<name>A0A1P9WWH8_9BACT</name>
<proteinExistence type="predicted"/>
<gene>
    <name evidence="1" type="ORF">AWR27_10665</name>
</gene>
<dbReference type="EMBL" id="CP014263">
    <property type="protein sequence ID" value="AQG79747.1"/>
    <property type="molecule type" value="Genomic_DNA"/>
</dbReference>
<dbReference type="KEGG" id="smon:AWR27_10665"/>
<keyword evidence="2" id="KW-1185">Reference proteome</keyword>
<protein>
    <submittedName>
        <fullName evidence="1">Uncharacterized protein</fullName>
    </submittedName>
</protein>